<dbReference type="AlphaFoldDB" id="A0A6C0U048"/>
<proteinExistence type="predicted"/>
<dbReference type="PANTHER" id="PTHR44656">
    <property type="entry name" value="DEHYDROGENASE/REDUCTASE SDR FAMILY MEMBER 12"/>
    <property type="match status" value="1"/>
</dbReference>
<evidence type="ECO:0000313" key="1">
    <source>
        <dbReference type="EMBL" id="QIB65288.1"/>
    </source>
</evidence>
<dbReference type="EMBL" id="CP048711">
    <property type="protein sequence ID" value="QIB65288.1"/>
    <property type="molecule type" value="Genomic_DNA"/>
</dbReference>
<dbReference type="InterPro" id="IPR036291">
    <property type="entry name" value="NAD(P)-bd_dom_sf"/>
</dbReference>
<keyword evidence="2" id="KW-1185">Reference proteome</keyword>
<dbReference type="SUPFAM" id="SSF51735">
    <property type="entry name" value="NAD(P)-binding Rossmann-fold domains"/>
    <property type="match status" value="1"/>
</dbReference>
<evidence type="ECO:0000313" key="2">
    <source>
        <dbReference type="Proteomes" id="UP000477680"/>
    </source>
</evidence>
<dbReference type="InterPro" id="IPR052992">
    <property type="entry name" value="SDR_member_12"/>
</dbReference>
<dbReference type="Pfam" id="PF00106">
    <property type="entry name" value="adh_short"/>
    <property type="match status" value="1"/>
</dbReference>
<dbReference type="InterPro" id="IPR002347">
    <property type="entry name" value="SDR_fam"/>
</dbReference>
<dbReference type="PANTHER" id="PTHR44656:SF7">
    <property type="entry name" value="DEHYDROGENASE_REDUCTASE SDR FAMILY MEMBER 12"/>
    <property type="match status" value="1"/>
</dbReference>
<dbReference type="Proteomes" id="UP000477680">
    <property type="component" value="Chromosome"/>
</dbReference>
<accession>A0A6C0U048</accession>
<reference evidence="1 2" key="1">
    <citation type="submission" date="2020-02" db="EMBL/GenBank/DDBJ databases">
        <title>Genome sequencing for Kineobactrum sp. M2.</title>
        <authorList>
            <person name="Park S.-J."/>
        </authorList>
    </citation>
    <scope>NUCLEOTIDE SEQUENCE [LARGE SCALE GENOMIC DNA]</scope>
    <source>
        <strain evidence="1 2">M2</strain>
    </source>
</reference>
<sequence length="316" mass="34559">MSKLLKIIKFYGRFMPSFSAIGYYSRSLFWPRLEADFSGQTWLVTGASGGIGGAIALEAARRGATVLAAARSEQKLAALAGEPAAGGRIVPLVADLSLMSGTAAMVERIRTEGRQLDVLVNNVGVLLHEHQLTAEGKEASYALNILNHFLLTEQLLEGELLNRGGTVINMSSGGMYNAPLMVNRMNVTAPEHYNGVLAYAVHKRGQAELTKYWQSHYGAARDLKFYVMHPGWTDTEGVQTAMPKFRRILKLVLRSGLQGGDTAIWLAAKRPDADPAAFWLDRKPRAAHAYPATRNSKFAPEDLAAFLQTEIDGRND</sequence>
<protein>
    <submittedName>
        <fullName evidence="1">SDR family NAD(P)-dependent oxidoreductase</fullName>
    </submittedName>
</protein>
<dbReference type="Gene3D" id="3.40.50.720">
    <property type="entry name" value="NAD(P)-binding Rossmann-like Domain"/>
    <property type="match status" value="1"/>
</dbReference>
<dbReference type="KEGG" id="kim:G3T16_07595"/>
<name>A0A6C0U048_9GAMM</name>
<dbReference type="RefSeq" id="WP_163494528.1">
    <property type="nucleotide sequence ID" value="NZ_CP048711.1"/>
</dbReference>
<dbReference type="PRINTS" id="PR00081">
    <property type="entry name" value="GDHRDH"/>
</dbReference>
<organism evidence="1 2">
    <name type="scientific">Kineobactrum salinum</name>
    <dbReference type="NCBI Taxonomy" id="2708301"/>
    <lineage>
        <taxon>Bacteria</taxon>
        <taxon>Pseudomonadati</taxon>
        <taxon>Pseudomonadota</taxon>
        <taxon>Gammaproteobacteria</taxon>
        <taxon>Cellvibrionales</taxon>
        <taxon>Halieaceae</taxon>
        <taxon>Kineobactrum</taxon>
    </lineage>
</organism>
<gene>
    <name evidence="1" type="ORF">G3T16_07595</name>
</gene>